<sequence length="394" mass="43588">MSDSSISNSSPSDASASVPETLDALLQPFSTAAPPPPPGIFFMMFELESHFSGSFAAGGSGSGTSDKMLKPQISGSNLLGLTINLPGSCKLPRTLIGAIVLDVVEMIFEEERHPVVFCQLQGRLPGIGGQKGISSVGQKQPGYFHVPILHGIVQRTNARLRCLRNIRPILQEKPRNLQMPPRAGFVQWRIACIVLLIREHLHPIQAVRDDVEIIQPCRLVEHTLPNTLVEHPRLHLTPNILLIALPEFRHHSHALLRQSCLLTLREGFLLLADVVKARAALPAHRTRPLLCLPDDICEGNRGESIPLRIDTLTLQHGVLRLSVLPEVLLCLHAHCICRVTPETLFNGHSINLLDVLLEFLIKRHGFHRWCLIQGFLFDCHLLRSAVNTSAEGRS</sequence>
<dbReference type="EMBL" id="AJWK01024182">
    <property type="status" value="NOT_ANNOTATED_CDS"/>
    <property type="molecule type" value="Genomic_DNA"/>
</dbReference>
<dbReference type="EMBL" id="AJWK01024180">
    <property type="status" value="NOT_ANNOTATED_CDS"/>
    <property type="molecule type" value="Genomic_DNA"/>
</dbReference>
<dbReference type="Proteomes" id="UP000092461">
    <property type="component" value="Unassembled WGS sequence"/>
</dbReference>
<dbReference type="EnsemblMetazoa" id="LLOJ007272-RA">
    <property type="protein sequence ID" value="LLOJ007272-PA"/>
    <property type="gene ID" value="LLOJ007272"/>
</dbReference>
<name>A0A1B0CQX3_LUTLO</name>
<evidence type="ECO:0000313" key="1">
    <source>
        <dbReference type="EnsemblMetazoa" id="LLOJ007272-PA"/>
    </source>
</evidence>
<protein>
    <submittedName>
        <fullName evidence="1">Uncharacterized protein</fullName>
    </submittedName>
</protein>
<accession>A0A1B0CQX3</accession>
<proteinExistence type="predicted"/>
<dbReference type="EMBL" id="AJWK01024181">
    <property type="status" value="NOT_ANNOTATED_CDS"/>
    <property type="molecule type" value="Genomic_DNA"/>
</dbReference>
<organism evidence="1 2">
    <name type="scientific">Lutzomyia longipalpis</name>
    <name type="common">Sand fly</name>
    <dbReference type="NCBI Taxonomy" id="7200"/>
    <lineage>
        <taxon>Eukaryota</taxon>
        <taxon>Metazoa</taxon>
        <taxon>Ecdysozoa</taxon>
        <taxon>Arthropoda</taxon>
        <taxon>Hexapoda</taxon>
        <taxon>Insecta</taxon>
        <taxon>Pterygota</taxon>
        <taxon>Neoptera</taxon>
        <taxon>Endopterygota</taxon>
        <taxon>Diptera</taxon>
        <taxon>Nematocera</taxon>
        <taxon>Psychodoidea</taxon>
        <taxon>Psychodidae</taxon>
        <taxon>Lutzomyia</taxon>
        <taxon>Lutzomyia</taxon>
    </lineage>
</organism>
<dbReference type="VEuPathDB" id="VectorBase:LLOJ007272"/>
<evidence type="ECO:0000313" key="2">
    <source>
        <dbReference type="Proteomes" id="UP000092461"/>
    </source>
</evidence>
<dbReference type="EMBL" id="AJWK01024183">
    <property type="status" value="NOT_ANNOTATED_CDS"/>
    <property type="molecule type" value="Genomic_DNA"/>
</dbReference>
<reference evidence="1" key="1">
    <citation type="submission" date="2020-05" db="UniProtKB">
        <authorList>
            <consortium name="EnsemblMetazoa"/>
        </authorList>
    </citation>
    <scope>IDENTIFICATION</scope>
    <source>
        <strain evidence="1">Jacobina</strain>
    </source>
</reference>
<keyword evidence="2" id="KW-1185">Reference proteome</keyword>
<dbReference type="AlphaFoldDB" id="A0A1B0CQX3"/>